<dbReference type="AlphaFoldDB" id="A0A9W5EY90"/>
<gene>
    <name evidence="1" type="ORF">AGR2A_Cc130036</name>
</gene>
<dbReference type="EMBL" id="FBVY01000005">
    <property type="protein sequence ID" value="CUW88211.1"/>
    <property type="molecule type" value="Genomic_DNA"/>
</dbReference>
<dbReference type="InterPro" id="IPR008979">
    <property type="entry name" value="Galactose-bd-like_sf"/>
</dbReference>
<dbReference type="RefSeq" id="WP_080822883.1">
    <property type="nucleotide sequence ID" value="NZ_LT009718.1"/>
</dbReference>
<accession>A0A9W5EY90</accession>
<comment type="caution">
    <text evidence="1">The sequence shown here is derived from an EMBL/GenBank/DDBJ whole genome shotgun (WGS) entry which is preliminary data.</text>
</comment>
<organism evidence="1 2">
    <name type="scientific">Agrobacterium genomosp. 2 str. CFBP 5494</name>
    <dbReference type="NCBI Taxonomy" id="1183436"/>
    <lineage>
        <taxon>Bacteria</taxon>
        <taxon>Pseudomonadati</taxon>
        <taxon>Pseudomonadota</taxon>
        <taxon>Alphaproteobacteria</taxon>
        <taxon>Hyphomicrobiales</taxon>
        <taxon>Rhizobiaceae</taxon>
        <taxon>Rhizobium/Agrobacterium group</taxon>
        <taxon>Agrobacterium</taxon>
        <taxon>Agrobacterium tumefaciens complex</taxon>
    </lineage>
</organism>
<dbReference type="Gene3D" id="2.60.120.260">
    <property type="entry name" value="Galactose-binding domain-like"/>
    <property type="match status" value="1"/>
</dbReference>
<dbReference type="Proteomes" id="UP000191933">
    <property type="component" value="Unassembled WGS sequence"/>
</dbReference>
<evidence type="ECO:0008006" key="3">
    <source>
        <dbReference type="Google" id="ProtNLM"/>
    </source>
</evidence>
<sequence length="497" mass="53087">MPERSELYQIPSWPPTKIDRAFLNPILASIDDRLLAREALEASFEAMIAQGIQASLDYIQVNVAPQIANLQQSISLAQDQIDQIIIGGKAPDTLKFGGQLPAYYATAQALSDGLATKVPNTRRVNNKELSADVTLQKGDVGLGNVDNTADADKPISTVQASALAKRIRVDALQNFSDAEKGKARANLGGGVLAGFRNKIINGNFDVWQRAPSQTSSGYGSDDMWFNQNIGTTKTHSRQTFTLGQTDVPGDPVYFSRTVVASVAGAGNLCRKIYRCESVRTLAGKRATLTFYAKADAAKNIAVELAQDFGAGGSPSPFTTFSVTTVALTAQLARYDVVVDIPPIAGKTLGTNNLDNLAVSFWFEAGSSFNARTNNLGQQSGTFDIARVSLVEGDASAEADPAGYRHIQQELALCQRYFCVIHNGLQSGGVGTNMAYYRFPVPMRATPTLTVVNNGTASSANIVSTFGAPSYLGGFFQINVTVASGYIDGWIGYFDAGI</sequence>
<protein>
    <recommendedName>
        <fullName evidence="3">Tail fiber protein</fullName>
    </recommendedName>
</protein>
<proteinExistence type="predicted"/>
<keyword evidence="2" id="KW-1185">Reference proteome</keyword>
<name>A0A9W5EY90_9HYPH</name>
<evidence type="ECO:0000313" key="2">
    <source>
        <dbReference type="Proteomes" id="UP000191933"/>
    </source>
</evidence>
<evidence type="ECO:0000313" key="1">
    <source>
        <dbReference type="EMBL" id="CUW88211.1"/>
    </source>
</evidence>
<reference evidence="1 2" key="1">
    <citation type="submission" date="2016-01" db="EMBL/GenBank/DDBJ databases">
        <authorList>
            <person name="Regsiter A."/>
            <person name="william w."/>
        </authorList>
    </citation>
    <scope>NUCLEOTIDE SEQUENCE [LARGE SCALE GENOMIC DNA]</scope>
    <source>
        <strain evidence="1 2">CFBP 5494</strain>
    </source>
</reference>
<dbReference type="SUPFAM" id="SSF49785">
    <property type="entry name" value="Galactose-binding domain-like"/>
    <property type="match status" value="1"/>
</dbReference>